<organism evidence="2 3">
    <name type="scientific">Isoalcanivorax beigongshangi</name>
    <dbReference type="NCBI Taxonomy" id="3238810"/>
    <lineage>
        <taxon>Bacteria</taxon>
        <taxon>Pseudomonadati</taxon>
        <taxon>Pseudomonadota</taxon>
        <taxon>Gammaproteobacteria</taxon>
        <taxon>Oceanospirillales</taxon>
        <taxon>Alcanivoracaceae</taxon>
        <taxon>Isoalcanivorax</taxon>
    </lineage>
</organism>
<evidence type="ECO:0000256" key="1">
    <source>
        <dbReference type="SAM" id="SignalP"/>
    </source>
</evidence>
<dbReference type="InterPro" id="IPR011250">
    <property type="entry name" value="OMP/PagP_B-barrel"/>
</dbReference>
<feature type="chain" id="PRO_5047458796" evidence="1">
    <location>
        <begin position="20"/>
        <end position="247"/>
    </location>
</feature>
<name>A0ABV4AG37_9GAMM</name>
<proteinExistence type="predicted"/>
<protein>
    <submittedName>
        <fullName evidence="2">TIGR04219 family outer membrane beta-barrel protein</fullName>
    </submittedName>
</protein>
<dbReference type="RefSeq" id="WP_369454715.1">
    <property type="nucleotide sequence ID" value="NZ_JBGCUO010000001.1"/>
</dbReference>
<feature type="signal peptide" evidence="1">
    <location>
        <begin position="1"/>
        <end position="19"/>
    </location>
</feature>
<keyword evidence="3" id="KW-1185">Reference proteome</keyword>
<dbReference type="InterPro" id="IPR026387">
    <property type="entry name" value="OMP_w_GlyGly"/>
</dbReference>
<keyword evidence="1" id="KW-0732">Signal</keyword>
<comment type="caution">
    <text evidence="2">The sequence shown here is derived from an EMBL/GenBank/DDBJ whole genome shotgun (WGS) entry which is preliminary data.</text>
</comment>
<gene>
    <name evidence="2" type="ORF">AB5I84_04765</name>
</gene>
<sequence length="247" mass="27118">MRKLLVTAVLLSAAPAAHSLPLIDIYAGARAWNPEISGDVATKHQNDISLDRTLGFDKARENVLYVGIEHAVPVLPNVRLSHAKVSDSARRNLNTAINFDGHVFTQGSQVRSKIDLEMTDATLYYSPLNNWLKLDLGLTIRQFKAEFDILSASEHAYRKVNETLPMLHVGARAELPFTGFYAGGAFNGVAYSGSRLTDYTVNVGWTSDFLLGVELGYSQLDVKLDDVSKVDADFSAKGPYLALGLRF</sequence>
<evidence type="ECO:0000313" key="3">
    <source>
        <dbReference type="Proteomes" id="UP001562065"/>
    </source>
</evidence>
<dbReference type="SUPFAM" id="SSF56925">
    <property type="entry name" value="OMPA-like"/>
    <property type="match status" value="1"/>
</dbReference>
<dbReference type="NCBIfam" id="TIGR04219">
    <property type="entry name" value="OMP_w_GlyGly"/>
    <property type="match status" value="1"/>
</dbReference>
<evidence type="ECO:0000313" key="2">
    <source>
        <dbReference type="EMBL" id="MEY1661458.1"/>
    </source>
</evidence>
<dbReference type="EMBL" id="JBGCUO010000001">
    <property type="protein sequence ID" value="MEY1661458.1"/>
    <property type="molecule type" value="Genomic_DNA"/>
</dbReference>
<dbReference type="Proteomes" id="UP001562065">
    <property type="component" value="Unassembled WGS sequence"/>
</dbReference>
<accession>A0ABV4AG37</accession>
<reference evidence="2 3" key="1">
    <citation type="submission" date="2024-07" db="EMBL/GenBank/DDBJ databases">
        <authorList>
            <person name="Ren Q."/>
        </authorList>
    </citation>
    <scope>NUCLEOTIDE SEQUENCE [LARGE SCALE GENOMIC DNA]</scope>
    <source>
        <strain evidence="2 3">REN37</strain>
    </source>
</reference>